<evidence type="ECO:0000256" key="2">
    <source>
        <dbReference type="ARBA" id="ARBA00009549"/>
    </source>
</evidence>
<dbReference type="PANTHER" id="PTHR21567:SF9">
    <property type="entry name" value="CLIP-ASSOCIATING PROTEIN"/>
    <property type="match status" value="1"/>
</dbReference>
<evidence type="ECO:0000256" key="5">
    <source>
        <dbReference type="ARBA" id="ARBA00022701"/>
    </source>
</evidence>
<dbReference type="Gene3D" id="1.25.10.10">
    <property type="entry name" value="Leucine-rich Repeat Variant"/>
    <property type="match status" value="2"/>
</dbReference>
<evidence type="ECO:0000313" key="10">
    <source>
        <dbReference type="Proteomes" id="UP000095023"/>
    </source>
</evidence>
<dbReference type="GO" id="GO:0051301">
    <property type="term" value="P:cell division"/>
    <property type="evidence" value="ECO:0007669"/>
    <property type="project" value="UniProtKB-KW"/>
</dbReference>
<dbReference type="SMART" id="SM01349">
    <property type="entry name" value="TOG"/>
    <property type="match status" value="2"/>
</dbReference>
<dbReference type="GO" id="GO:0008017">
    <property type="term" value="F:microtubule binding"/>
    <property type="evidence" value="ECO:0007669"/>
    <property type="project" value="TreeGrafter"/>
</dbReference>
<dbReference type="SUPFAM" id="SSF48371">
    <property type="entry name" value="ARM repeat"/>
    <property type="match status" value="2"/>
</dbReference>
<dbReference type="GO" id="GO:0090307">
    <property type="term" value="P:mitotic spindle assembly"/>
    <property type="evidence" value="ECO:0007669"/>
    <property type="project" value="TreeGrafter"/>
</dbReference>
<dbReference type="GO" id="GO:0005881">
    <property type="term" value="C:cytoplasmic microtubule"/>
    <property type="evidence" value="ECO:0007669"/>
    <property type="project" value="TreeGrafter"/>
</dbReference>
<dbReference type="GO" id="GO:0005876">
    <property type="term" value="C:spindle microtubule"/>
    <property type="evidence" value="ECO:0007669"/>
    <property type="project" value="TreeGrafter"/>
</dbReference>
<feature type="domain" description="TOG" evidence="8">
    <location>
        <begin position="274"/>
        <end position="515"/>
    </location>
</feature>
<sequence>MISADVLLRIIQTSTPIDSKVKAIDTFKGNVKKEVVNLPDVPTYFEALFAALQLDVVQLNSLTFSALCHLIRRVSIQDSSYLSEYTDAVVPILLDRLGSSKESIVKAAHKALHDYWLSCPGPVENIVRLKGLSGSLQTQYRCLKWLSEIITLRPGFAFRPYTSIVAAQLNQPQPVSDAAASLLISFFKNASHPAKLDLQKKMLKAGVNPAISFPILQEIGVGTRSVSGSTSHTSAANATRTASNPPKQISYSLSEFLSDIPNTSIDNDSIAPIYISSEEQLDAIFTDHIAIFSNKESEANWNARERFIIQLRGILKANSPPDDPVIFGVFFRNLLDAITKAIHSLRTTLSNNAVQLVKEAAVTLSVYLDPVADALLHNLLKITSTTKKISVQQAQGAIAVLLTRCSYSQKIINTLAAAVNEKIHTTRLTICSCISLIILSKGQDTSSLSNANGLGTISTMLGKLLADPNSSVRESARSSFWIFRSFFTPQADQLYESLDLNTKKALDKSRPTIAEVSDNFPEFQVNNSPGNRRVVSLHVNSHGQQRPVHAPSHSETRIRTEFPAQESSSIAHPDTTSTLTGLPAHSENIAAPATPPRSYVQNEPQGGNRLADSALATQPPSELPILSEIFTKVSSPEVSLRMQGLSMLTKYVDELPEDFVLSIRPLLVASFIDSFNDGKVSEFMLTRNIMRVLAAVLQPDVLLCCLFLYQAKSGSDALSSEALTHFHQIAPDESFICDTSLQIITRSSTFMERAYIEDPDYQHLIISEALSYLKSVIESPGIHSRWVAAHTTGHMFEPTLLDLFESSKRGSALAQVGIQALLEVLKSKNPHGYAEMYERFVREDSLVEVQKELSELDLDPSANYDVSDLKPIKLDYTSSSVKRGNSGPVLQESERSVWAESEAARVDPYELGNQTVEAFSQTVESLIEDIEDRRASYKTFWTLTSLIRALSVPKALQEATDKENENRITENQELVLEKGVTWNRVYNALTDFLLHTSLDNETLNGALVSLNHVLVKLPEDNSASIADRLLEVLMKYVEENAEEITVMACEELLDGYIERITGSKKIELLVICAERAELERRQQGFILSALARCLERSKKEEDLMLSMDLQMRIGVIAGASLGHPSAKIRRAATMVSVGLYMFAQNQHMVFDLLGGNLGAGQRDLLQFYFSRSEASI</sequence>
<evidence type="ECO:0000256" key="4">
    <source>
        <dbReference type="ARBA" id="ARBA00022618"/>
    </source>
</evidence>
<reference evidence="10" key="1">
    <citation type="submission" date="2016-02" db="EMBL/GenBank/DDBJ databases">
        <title>Comparative genomics of biotechnologically important yeasts.</title>
        <authorList>
            <consortium name="DOE Joint Genome Institute"/>
            <person name="Riley R."/>
            <person name="Haridas S."/>
            <person name="Wolfe K.H."/>
            <person name="Lopes M.R."/>
            <person name="Hittinger C.T."/>
            <person name="Goker M."/>
            <person name="Salamov A."/>
            <person name="Wisecaver J."/>
            <person name="Long T.M."/>
            <person name="Aerts A.L."/>
            <person name="Barry K."/>
            <person name="Choi C."/>
            <person name="Clum A."/>
            <person name="Coughlan A.Y."/>
            <person name="Deshpande S."/>
            <person name="Douglass A.P."/>
            <person name="Hanson S.J."/>
            <person name="Klenk H.-P."/>
            <person name="Labutti K."/>
            <person name="Lapidus A."/>
            <person name="Lindquist E."/>
            <person name="Lipzen A."/>
            <person name="Meier-Kolthoff J.P."/>
            <person name="Ohm R.A."/>
            <person name="Otillar R.P."/>
            <person name="Pangilinan J."/>
            <person name="Peng Y."/>
            <person name="Rokas A."/>
            <person name="Rosa C.A."/>
            <person name="Scheuner C."/>
            <person name="Sibirny A.A."/>
            <person name="Slot J.C."/>
            <person name="Stielow J.B."/>
            <person name="Sun H."/>
            <person name="Kurtzman C.P."/>
            <person name="Blackwell M."/>
            <person name="Jeffries T.W."/>
            <person name="Grigoriev I.V."/>
        </authorList>
    </citation>
    <scope>NUCLEOTIDE SEQUENCE [LARGE SCALE GENOMIC DNA]</scope>
    <source>
        <strain evidence="10">NRRL Y-17796</strain>
    </source>
</reference>
<keyword evidence="6" id="KW-0131">Cell cycle</keyword>
<organism evidence="9 10">
    <name type="scientific">Tortispora caseinolytica NRRL Y-17796</name>
    <dbReference type="NCBI Taxonomy" id="767744"/>
    <lineage>
        <taxon>Eukaryota</taxon>
        <taxon>Fungi</taxon>
        <taxon>Dikarya</taxon>
        <taxon>Ascomycota</taxon>
        <taxon>Saccharomycotina</taxon>
        <taxon>Trigonopsidomycetes</taxon>
        <taxon>Trigonopsidales</taxon>
        <taxon>Trigonopsidaceae</taxon>
        <taxon>Tortispora</taxon>
    </lineage>
</organism>
<feature type="compositionally biased region" description="Polar residues" evidence="7">
    <location>
        <begin position="565"/>
        <end position="580"/>
    </location>
</feature>
<dbReference type="Pfam" id="PF12348">
    <property type="entry name" value="CLASP_N"/>
    <property type="match status" value="2"/>
</dbReference>
<name>A0A1E4TJN0_9ASCO</name>
<accession>A0A1E4TJN0</accession>
<dbReference type="PANTHER" id="PTHR21567">
    <property type="entry name" value="CLASP"/>
    <property type="match status" value="1"/>
</dbReference>
<feature type="region of interest" description="Disordered" evidence="7">
    <location>
        <begin position="563"/>
        <end position="613"/>
    </location>
</feature>
<comment type="similarity">
    <text evidence="2">Belongs to the CLASP family.</text>
</comment>
<protein>
    <recommendedName>
        <fullName evidence="3">Protein STU1</fullName>
    </recommendedName>
</protein>
<keyword evidence="10" id="KW-1185">Reference proteome</keyword>
<dbReference type="Proteomes" id="UP000095023">
    <property type="component" value="Unassembled WGS sequence"/>
</dbReference>
<evidence type="ECO:0000256" key="1">
    <source>
        <dbReference type="ARBA" id="ARBA00004186"/>
    </source>
</evidence>
<gene>
    <name evidence="9" type="ORF">CANCADRAFT_30179</name>
</gene>
<dbReference type="InterPro" id="IPR011989">
    <property type="entry name" value="ARM-like"/>
</dbReference>
<dbReference type="EMBL" id="KV453841">
    <property type="protein sequence ID" value="ODV91878.1"/>
    <property type="molecule type" value="Genomic_DNA"/>
</dbReference>
<dbReference type="AlphaFoldDB" id="A0A1E4TJN0"/>
<evidence type="ECO:0000313" key="9">
    <source>
        <dbReference type="EMBL" id="ODV91878.1"/>
    </source>
</evidence>
<proteinExistence type="inferred from homology"/>
<dbReference type="InterPro" id="IPR024395">
    <property type="entry name" value="CLASP_N_dom"/>
</dbReference>
<dbReference type="OrthoDB" id="46159at2759"/>
<keyword evidence="6" id="KW-0498">Mitosis</keyword>
<comment type="subcellular location">
    <subcellularLocation>
        <location evidence="1">Cytoplasm</location>
        <location evidence="1">Cytoskeleton</location>
        <location evidence="1">Spindle</location>
    </subcellularLocation>
</comment>
<keyword evidence="5" id="KW-0493">Microtubule</keyword>
<dbReference type="GO" id="GO:0005815">
    <property type="term" value="C:microtubule organizing center"/>
    <property type="evidence" value="ECO:0007669"/>
    <property type="project" value="TreeGrafter"/>
</dbReference>
<dbReference type="GO" id="GO:1990023">
    <property type="term" value="C:mitotic spindle midzone"/>
    <property type="evidence" value="ECO:0007669"/>
    <property type="project" value="TreeGrafter"/>
</dbReference>
<evidence type="ECO:0000256" key="3">
    <source>
        <dbReference type="ARBA" id="ARBA00016012"/>
    </source>
</evidence>
<keyword evidence="4" id="KW-0132">Cell division</keyword>
<evidence type="ECO:0000256" key="7">
    <source>
        <dbReference type="SAM" id="MobiDB-lite"/>
    </source>
</evidence>
<feature type="domain" description="TOG" evidence="8">
    <location>
        <begin position="1"/>
        <end position="215"/>
    </location>
</feature>
<dbReference type="InterPro" id="IPR016024">
    <property type="entry name" value="ARM-type_fold"/>
</dbReference>
<evidence type="ECO:0000256" key="6">
    <source>
        <dbReference type="ARBA" id="ARBA00022776"/>
    </source>
</evidence>
<feature type="region of interest" description="Disordered" evidence="7">
    <location>
        <begin position="227"/>
        <end position="246"/>
    </location>
</feature>
<dbReference type="InterPro" id="IPR034085">
    <property type="entry name" value="TOG"/>
</dbReference>
<feature type="compositionally biased region" description="Low complexity" evidence="7">
    <location>
        <begin position="227"/>
        <end position="243"/>
    </location>
</feature>
<evidence type="ECO:0000259" key="8">
    <source>
        <dbReference type="SMART" id="SM01349"/>
    </source>
</evidence>